<dbReference type="AlphaFoldDB" id="A0A4C1XQF3"/>
<evidence type="ECO:0000313" key="3">
    <source>
        <dbReference type="Proteomes" id="UP000299102"/>
    </source>
</evidence>
<sequence length="110" mass="12814">MSCAGRGRYRARYSWHRAKMCENDRYPSSLNCDYIRRAETLLCSSAQIKISKHARGTREDEESRRPHHGSSYLPALRHGWRLGAFGAIYQNRVGRYIERALAKKFSTPYC</sequence>
<evidence type="ECO:0000313" key="2">
    <source>
        <dbReference type="EMBL" id="GBP65390.1"/>
    </source>
</evidence>
<keyword evidence="3" id="KW-1185">Reference proteome</keyword>
<evidence type="ECO:0000256" key="1">
    <source>
        <dbReference type="SAM" id="MobiDB-lite"/>
    </source>
</evidence>
<comment type="caution">
    <text evidence="2">The sequence shown here is derived from an EMBL/GenBank/DDBJ whole genome shotgun (WGS) entry which is preliminary data.</text>
</comment>
<feature type="region of interest" description="Disordered" evidence="1">
    <location>
        <begin position="51"/>
        <end position="70"/>
    </location>
</feature>
<proteinExistence type="predicted"/>
<protein>
    <submittedName>
        <fullName evidence="2">Uncharacterized protein</fullName>
    </submittedName>
</protein>
<dbReference type="EMBL" id="BGZK01000928">
    <property type="protein sequence ID" value="GBP65390.1"/>
    <property type="molecule type" value="Genomic_DNA"/>
</dbReference>
<gene>
    <name evidence="2" type="ORF">EVAR_103272_1</name>
</gene>
<dbReference type="Proteomes" id="UP000299102">
    <property type="component" value="Unassembled WGS sequence"/>
</dbReference>
<reference evidence="2 3" key="1">
    <citation type="journal article" date="2019" name="Commun. Biol.">
        <title>The bagworm genome reveals a unique fibroin gene that provides high tensile strength.</title>
        <authorList>
            <person name="Kono N."/>
            <person name="Nakamura H."/>
            <person name="Ohtoshi R."/>
            <person name="Tomita M."/>
            <person name="Numata K."/>
            <person name="Arakawa K."/>
        </authorList>
    </citation>
    <scope>NUCLEOTIDE SEQUENCE [LARGE SCALE GENOMIC DNA]</scope>
</reference>
<name>A0A4C1XQF3_EUMVA</name>
<accession>A0A4C1XQF3</accession>
<organism evidence="2 3">
    <name type="scientific">Eumeta variegata</name>
    <name type="common">Bagworm moth</name>
    <name type="synonym">Eumeta japonica</name>
    <dbReference type="NCBI Taxonomy" id="151549"/>
    <lineage>
        <taxon>Eukaryota</taxon>
        <taxon>Metazoa</taxon>
        <taxon>Ecdysozoa</taxon>
        <taxon>Arthropoda</taxon>
        <taxon>Hexapoda</taxon>
        <taxon>Insecta</taxon>
        <taxon>Pterygota</taxon>
        <taxon>Neoptera</taxon>
        <taxon>Endopterygota</taxon>
        <taxon>Lepidoptera</taxon>
        <taxon>Glossata</taxon>
        <taxon>Ditrysia</taxon>
        <taxon>Tineoidea</taxon>
        <taxon>Psychidae</taxon>
        <taxon>Oiketicinae</taxon>
        <taxon>Eumeta</taxon>
    </lineage>
</organism>